<dbReference type="Proteomes" id="UP000281406">
    <property type="component" value="Unassembled WGS sequence"/>
</dbReference>
<dbReference type="FunFam" id="3.30.160.60:FF:002460">
    <property type="entry name" value="Zgc:174574"/>
    <property type="match status" value="1"/>
</dbReference>
<protein>
    <submittedName>
        <fullName evidence="13">Gastrula zinc finger protein XlCGF57.1</fullName>
    </submittedName>
</protein>
<dbReference type="FunFam" id="3.30.160.60:FF:000097">
    <property type="entry name" value="Zinc finger protein"/>
    <property type="match status" value="1"/>
</dbReference>
<evidence type="ECO:0000256" key="1">
    <source>
        <dbReference type="ARBA" id="ARBA00003767"/>
    </source>
</evidence>
<comment type="caution">
    <text evidence="13">The sequence shown here is derived from an EMBL/GenBank/DDBJ whole genome shotgun (WGS) entry which is preliminary data.</text>
</comment>
<dbReference type="InterPro" id="IPR029526">
    <property type="entry name" value="PGBD"/>
</dbReference>
<comment type="subcellular location">
    <subcellularLocation>
        <location evidence="2">Nucleus</location>
    </subcellularLocation>
</comment>
<feature type="domain" description="C2H2-type" evidence="12">
    <location>
        <begin position="480"/>
        <end position="507"/>
    </location>
</feature>
<keyword evidence="10" id="KW-0539">Nucleus</keyword>
<evidence type="ECO:0000259" key="12">
    <source>
        <dbReference type="PROSITE" id="PS50157"/>
    </source>
</evidence>
<dbReference type="GO" id="GO:0000977">
    <property type="term" value="F:RNA polymerase II transcription regulatory region sequence-specific DNA binding"/>
    <property type="evidence" value="ECO:0007669"/>
    <property type="project" value="TreeGrafter"/>
</dbReference>
<keyword evidence="8" id="KW-0238">DNA-binding</keyword>
<dbReference type="FunFam" id="3.30.160.60:FF:000912">
    <property type="entry name" value="Zinc finger protein 660"/>
    <property type="match status" value="1"/>
</dbReference>
<dbReference type="SMART" id="SM00355">
    <property type="entry name" value="ZnF_C2H2"/>
    <property type="match status" value="9"/>
</dbReference>
<evidence type="ECO:0000256" key="9">
    <source>
        <dbReference type="ARBA" id="ARBA00023163"/>
    </source>
</evidence>
<name>A0A3N0YSG2_ANAGA</name>
<dbReference type="GO" id="GO:0005634">
    <property type="term" value="C:nucleus"/>
    <property type="evidence" value="ECO:0007669"/>
    <property type="project" value="UniProtKB-SubCell"/>
</dbReference>
<dbReference type="FunFam" id="3.30.160.60:FF:000100">
    <property type="entry name" value="Zinc finger 45-like"/>
    <property type="match status" value="1"/>
</dbReference>
<evidence type="ECO:0000313" key="13">
    <source>
        <dbReference type="EMBL" id="ROL48950.1"/>
    </source>
</evidence>
<dbReference type="EMBL" id="RJVU01027735">
    <property type="protein sequence ID" value="ROL48950.1"/>
    <property type="molecule type" value="Genomic_DNA"/>
</dbReference>
<keyword evidence="3" id="KW-0479">Metal-binding</keyword>
<feature type="domain" description="C2H2-type" evidence="12">
    <location>
        <begin position="536"/>
        <end position="563"/>
    </location>
</feature>
<feature type="domain" description="C2H2-type" evidence="12">
    <location>
        <begin position="396"/>
        <end position="423"/>
    </location>
</feature>
<dbReference type="SUPFAM" id="SSF57667">
    <property type="entry name" value="beta-beta-alpha zinc fingers"/>
    <property type="match status" value="5"/>
</dbReference>
<dbReference type="OrthoDB" id="9985837at2759"/>
<keyword evidence="4" id="KW-0677">Repeat</keyword>
<dbReference type="InterPro" id="IPR036236">
    <property type="entry name" value="Znf_C2H2_sf"/>
</dbReference>
<feature type="domain" description="C2H2-type" evidence="12">
    <location>
        <begin position="620"/>
        <end position="647"/>
    </location>
</feature>
<evidence type="ECO:0000256" key="8">
    <source>
        <dbReference type="ARBA" id="ARBA00023125"/>
    </source>
</evidence>
<dbReference type="FunFam" id="3.30.160.60:FF:002343">
    <property type="entry name" value="Zinc finger protein 33A"/>
    <property type="match status" value="1"/>
</dbReference>
<evidence type="ECO:0000256" key="4">
    <source>
        <dbReference type="ARBA" id="ARBA00022737"/>
    </source>
</evidence>
<comment type="function">
    <text evidence="1">May be involved in transcriptional regulation.</text>
</comment>
<evidence type="ECO:0000256" key="2">
    <source>
        <dbReference type="ARBA" id="ARBA00004123"/>
    </source>
</evidence>
<dbReference type="GO" id="GO:0008270">
    <property type="term" value="F:zinc ion binding"/>
    <property type="evidence" value="ECO:0007669"/>
    <property type="project" value="UniProtKB-KW"/>
</dbReference>
<dbReference type="Pfam" id="PF13843">
    <property type="entry name" value="DDE_Tnp_1_7"/>
    <property type="match status" value="1"/>
</dbReference>
<dbReference type="FunFam" id="3.30.160.60:FF:000328">
    <property type="entry name" value="Zinc finger protein 1079"/>
    <property type="match status" value="1"/>
</dbReference>
<feature type="domain" description="C2H2-type" evidence="12">
    <location>
        <begin position="508"/>
        <end position="535"/>
    </location>
</feature>
<dbReference type="InterPro" id="IPR050717">
    <property type="entry name" value="C2H2-ZF_Transcription_Reg"/>
</dbReference>
<evidence type="ECO:0000256" key="11">
    <source>
        <dbReference type="PROSITE-ProRule" id="PRU00042"/>
    </source>
</evidence>
<dbReference type="FunFam" id="3.30.160.60:FF:000625">
    <property type="entry name" value="Zinc finger protein 536"/>
    <property type="match status" value="1"/>
</dbReference>
<dbReference type="GO" id="GO:0000981">
    <property type="term" value="F:DNA-binding transcription factor activity, RNA polymerase II-specific"/>
    <property type="evidence" value="ECO:0007669"/>
    <property type="project" value="TreeGrafter"/>
</dbReference>
<dbReference type="PANTHER" id="PTHR14196:SF12">
    <property type="entry name" value="ZINC FINGER PROTEIN 208-LIKE"/>
    <property type="match status" value="1"/>
</dbReference>
<feature type="domain" description="C2H2-type" evidence="12">
    <location>
        <begin position="564"/>
        <end position="591"/>
    </location>
</feature>
<keyword evidence="9" id="KW-0804">Transcription</keyword>
<reference evidence="13 14" key="1">
    <citation type="submission" date="2018-10" db="EMBL/GenBank/DDBJ databases">
        <title>Genome assembly for a Yunnan-Guizhou Plateau 3E fish, Anabarilius grahami (Regan), and its evolutionary and genetic applications.</title>
        <authorList>
            <person name="Jiang W."/>
        </authorList>
    </citation>
    <scope>NUCLEOTIDE SEQUENCE [LARGE SCALE GENOMIC DNA]</scope>
    <source>
        <strain evidence="13">AG-KIZ</strain>
        <tissue evidence="13">Muscle</tissue>
    </source>
</reference>
<dbReference type="PROSITE" id="PS00028">
    <property type="entry name" value="ZINC_FINGER_C2H2_1"/>
    <property type="match status" value="9"/>
</dbReference>
<evidence type="ECO:0000256" key="7">
    <source>
        <dbReference type="ARBA" id="ARBA00023015"/>
    </source>
</evidence>
<accession>A0A3N0YSG2</accession>
<feature type="domain" description="C2H2-type" evidence="12">
    <location>
        <begin position="592"/>
        <end position="619"/>
    </location>
</feature>
<sequence length="664" mass="76321">MAPGFIVSASQHQSCHAKKFHAISSALHLSDPKVDAENLNKKGTPAYDRLCKLKPLYDQLRDGCKSFFHPHQNISIDESMVASKARISLKQYHKEKPTKWGYKLFVLADSRHAYTSDFFIYEGKSPIAKSQRNKGLSYNSVMALVDDKVLGSGYKLYVDNFYTSPMLFRDLLTKHIWACGTIRCNRVGFPQTTVNMLPKNAPRGSMRWIRDDKLLFVEWKDTREVLMCSSFHSANGDQSVQRRVKTPDGKWTEKTVPIPAAVVDYNKELIESQRFSVNLFFFLSIILILNMTDVNQRVQTHAQKTPGEATRSTCIKMAFIKVESEDMKIEEAFEMKQEETETQTDLMPLKEEIQDLNDVKEEKHDFITGENDLSCSQTEKTSSQKRAQKTRGRRYFTCFRCEKSFSQRENLKAHMKVHSGESPYTCQQCGRGFNGKGNLHIHMKTHTGEKPYTCQQCGRSFSGKGNLKVHMRIHTGERPYICPQCGKSFAHQGTLSDHIRIHTGETPFTCDQCGKRFKRKLNLRGHMRIHVRESCFKCHQCGMSFTDSDLLKNHVITHIGEKRFICPHCGRTCSSNSNLEVHLRIHTGERPFTCQQCGKGFKEKRNLKVHMRLHTGEKPFMCLQCDISFTYRRDLKVHLKAHAGNSVMIGLPFPERVRKKTAFM</sequence>
<dbReference type="InterPro" id="IPR013087">
    <property type="entry name" value="Znf_C2H2_type"/>
</dbReference>
<dbReference type="PANTHER" id="PTHR14196">
    <property type="entry name" value="ODD-SKIPPED - RELATED"/>
    <property type="match status" value="1"/>
</dbReference>
<keyword evidence="14" id="KW-1185">Reference proteome</keyword>
<dbReference type="AlphaFoldDB" id="A0A3N0YSG2"/>
<evidence type="ECO:0000313" key="14">
    <source>
        <dbReference type="Proteomes" id="UP000281406"/>
    </source>
</evidence>
<keyword evidence="5 11" id="KW-0863">Zinc-finger</keyword>
<dbReference type="FunFam" id="3.30.160.60:FF:000736">
    <property type="entry name" value="Zinc finger protein 423"/>
    <property type="match status" value="1"/>
</dbReference>
<proteinExistence type="predicted"/>
<dbReference type="Gene3D" id="3.30.160.60">
    <property type="entry name" value="Classic Zinc Finger"/>
    <property type="match status" value="9"/>
</dbReference>
<keyword evidence="7" id="KW-0805">Transcription regulation</keyword>
<feature type="domain" description="C2H2-type" evidence="12">
    <location>
        <begin position="424"/>
        <end position="451"/>
    </location>
</feature>
<evidence type="ECO:0000256" key="10">
    <source>
        <dbReference type="ARBA" id="ARBA00023242"/>
    </source>
</evidence>
<dbReference type="Pfam" id="PF00096">
    <property type="entry name" value="zf-C2H2"/>
    <property type="match status" value="9"/>
</dbReference>
<evidence type="ECO:0000256" key="5">
    <source>
        <dbReference type="ARBA" id="ARBA00022771"/>
    </source>
</evidence>
<evidence type="ECO:0000256" key="6">
    <source>
        <dbReference type="ARBA" id="ARBA00022833"/>
    </source>
</evidence>
<organism evidence="13 14">
    <name type="scientific">Anabarilius grahami</name>
    <name type="common">Kanglang fish</name>
    <name type="synonym">Barilius grahami</name>
    <dbReference type="NCBI Taxonomy" id="495550"/>
    <lineage>
        <taxon>Eukaryota</taxon>
        <taxon>Metazoa</taxon>
        <taxon>Chordata</taxon>
        <taxon>Craniata</taxon>
        <taxon>Vertebrata</taxon>
        <taxon>Euteleostomi</taxon>
        <taxon>Actinopterygii</taxon>
        <taxon>Neopterygii</taxon>
        <taxon>Teleostei</taxon>
        <taxon>Ostariophysi</taxon>
        <taxon>Cypriniformes</taxon>
        <taxon>Xenocyprididae</taxon>
        <taxon>Xenocypridinae</taxon>
        <taxon>Xenocypridinae incertae sedis</taxon>
        <taxon>Anabarilius</taxon>
    </lineage>
</organism>
<evidence type="ECO:0000256" key="3">
    <source>
        <dbReference type="ARBA" id="ARBA00022723"/>
    </source>
</evidence>
<dbReference type="PROSITE" id="PS50157">
    <property type="entry name" value="ZINC_FINGER_C2H2_2"/>
    <property type="match status" value="9"/>
</dbReference>
<gene>
    <name evidence="13" type="ORF">DPX16_1890</name>
</gene>
<feature type="domain" description="C2H2-type" evidence="12">
    <location>
        <begin position="452"/>
        <end position="479"/>
    </location>
</feature>
<keyword evidence="6" id="KW-0862">Zinc</keyword>
<dbReference type="FunFam" id="3.30.160.60:FF:000646">
    <property type="entry name" value="Myeloid zinc finger 1"/>
    <property type="match status" value="1"/>
</dbReference>